<evidence type="ECO:0000256" key="12">
    <source>
        <dbReference type="ARBA" id="ARBA00022989"/>
    </source>
</evidence>
<evidence type="ECO:0000256" key="14">
    <source>
        <dbReference type="ARBA" id="ARBA00038342"/>
    </source>
</evidence>
<dbReference type="EMBL" id="JASPKZ010003806">
    <property type="protein sequence ID" value="KAJ9592767.1"/>
    <property type="molecule type" value="Genomic_DNA"/>
</dbReference>
<name>A0AAD8EKD7_DIPPU</name>
<dbReference type="GO" id="GO:0031090">
    <property type="term" value="C:organelle membrane"/>
    <property type="evidence" value="ECO:0007669"/>
    <property type="project" value="UniProtKB-ARBA"/>
</dbReference>
<comment type="catalytic activity">
    <reaction evidence="1">
        <text>[E2 ubiquitin-conjugating enzyme]-S-ubiquitinyl-L-cysteine + [acceptor protein]-L-lysine = [E2 ubiquitin-conjugating enzyme]-L-cysteine + [acceptor protein]-N(6)-ubiquitinyl-L-lysine.</text>
        <dbReference type="EC" id="2.3.2.31"/>
    </reaction>
</comment>
<evidence type="ECO:0000256" key="8">
    <source>
        <dbReference type="ARBA" id="ARBA00022737"/>
    </source>
</evidence>
<evidence type="ECO:0000256" key="10">
    <source>
        <dbReference type="ARBA" id="ARBA00022786"/>
    </source>
</evidence>
<keyword evidence="7" id="KW-0479">Metal-binding</keyword>
<dbReference type="GO" id="GO:0005737">
    <property type="term" value="C:cytoplasm"/>
    <property type="evidence" value="ECO:0007669"/>
    <property type="project" value="UniProtKB-ARBA"/>
</dbReference>
<evidence type="ECO:0000256" key="11">
    <source>
        <dbReference type="ARBA" id="ARBA00022833"/>
    </source>
</evidence>
<evidence type="ECO:0000256" key="5">
    <source>
        <dbReference type="ARBA" id="ARBA00022679"/>
    </source>
</evidence>
<evidence type="ECO:0000256" key="13">
    <source>
        <dbReference type="ARBA" id="ARBA00023136"/>
    </source>
</evidence>
<evidence type="ECO:0000256" key="7">
    <source>
        <dbReference type="ARBA" id="ARBA00022723"/>
    </source>
</evidence>
<keyword evidence="10" id="KW-0833">Ubl conjugation pathway</keyword>
<reference evidence="15" key="2">
    <citation type="submission" date="2023-05" db="EMBL/GenBank/DDBJ databases">
        <authorList>
            <person name="Fouks B."/>
        </authorList>
    </citation>
    <scope>NUCLEOTIDE SEQUENCE</scope>
    <source>
        <strain evidence="15">Stay&amp;Tobe</strain>
        <tissue evidence="15">Testes</tissue>
    </source>
</reference>
<proteinExistence type="inferred from homology"/>
<evidence type="ECO:0000256" key="9">
    <source>
        <dbReference type="ARBA" id="ARBA00022771"/>
    </source>
</evidence>
<dbReference type="EC" id="2.3.2.31" evidence="4"/>
<feature type="non-terminal residue" evidence="15">
    <location>
        <position position="1"/>
    </location>
</feature>
<evidence type="ECO:0000256" key="2">
    <source>
        <dbReference type="ARBA" id="ARBA00004167"/>
    </source>
</evidence>
<dbReference type="AlphaFoldDB" id="A0AAD8EKD7"/>
<dbReference type="Proteomes" id="UP001233999">
    <property type="component" value="Unassembled WGS sequence"/>
</dbReference>
<dbReference type="InterPro" id="IPR013083">
    <property type="entry name" value="Znf_RING/FYVE/PHD"/>
</dbReference>
<keyword evidence="6" id="KW-0812">Transmembrane</keyword>
<dbReference type="GO" id="GO:0008270">
    <property type="term" value="F:zinc ion binding"/>
    <property type="evidence" value="ECO:0007669"/>
    <property type="project" value="UniProtKB-KW"/>
</dbReference>
<keyword evidence="9" id="KW-0863">Zinc-finger</keyword>
<keyword evidence="11" id="KW-0862">Zinc</keyword>
<reference evidence="15" key="1">
    <citation type="journal article" date="2023" name="IScience">
        <title>Live-bearing cockroach genome reveals convergent evolutionary mechanisms linked to viviparity in insects and beyond.</title>
        <authorList>
            <person name="Fouks B."/>
            <person name="Harrison M.C."/>
            <person name="Mikhailova A.A."/>
            <person name="Marchal E."/>
            <person name="English S."/>
            <person name="Carruthers M."/>
            <person name="Jennings E.C."/>
            <person name="Chiamaka E.L."/>
            <person name="Frigard R.A."/>
            <person name="Pippel M."/>
            <person name="Attardo G.M."/>
            <person name="Benoit J.B."/>
            <person name="Bornberg-Bauer E."/>
            <person name="Tobe S.S."/>
        </authorList>
    </citation>
    <scope>NUCLEOTIDE SEQUENCE</scope>
    <source>
        <strain evidence="15">Stay&amp;Tobe</strain>
    </source>
</reference>
<dbReference type="Gene3D" id="3.30.40.10">
    <property type="entry name" value="Zinc/RING finger domain, C3HC4 (zinc finger)"/>
    <property type="match status" value="1"/>
</dbReference>
<keyword evidence="5" id="KW-0808">Transferase</keyword>
<feature type="non-terminal residue" evidence="15">
    <location>
        <position position="144"/>
    </location>
</feature>
<organism evidence="15 16">
    <name type="scientific">Diploptera punctata</name>
    <name type="common">Pacific beetle cockroach</name>
    <dbReference type="NCBI Taxonomy" id="6984"/>
    <lineage>
        <taxon>Eukaryota</taxon>
        <taxon>Metazoa</taxon>
        <taxon>Ecdysozoa</taxon>
        <taxon>Arthropoda</taxon>
        <taxon>Hexapoda</taxon>
        <taxon>Insecta</taxon>
        <taxon>Pterygota</taxon>
        <taxon>Neoptera</taxon>
        <taxon>Polyneoptera</taxon>
        <taxon>Dictyoptera</taxon>
        <taxon>Blattodea</taxon>
        <taxon>Blaberoidea</taxon>
        <taxon>Blaberidae</taxon>
        <taxon>Diplopterinae</taxon>
        <taxon>Diploptera</taxon>
    </lineage>
</organism>
<evidence type="ECO:0000256" key="4">
    <source>
        <dbReference type="ARBA" id="ARBA00012251"/>
    </source>
</evidence>
<keyword evidence="16" id="KW-1185">Reference proteome</keyword>
<protein>
    <recommendedName>
        <fullName evidence="4">RBR-type E3 ubiquitin transferase</fullName>
        <ecNumber evidence="4">2.3.2.31</ecNumber>
    </recommendedName>
</protein>
<evidence type="ECO:0000256" key="3">
    <source>
        <dbReference type="ARBA" id="ARBA00004906"/>
    </source>
</evidence>
<gene>
    <name evidence="15" type="ORF">L9F63_015545</name>
</gene>
<evidence type="ECO:0000256" key="1">
    <source>
        <dbReference type="ARBA" id="ARBA00001798"/>
    </source>
</evidence>
<keyword evidence="13" id="KW-0472">Membrane</keyword>
<sequence>VTVSLPFYTRLFFCRICSRVTTSFALEQRFRVDTIISFIVINWGTTDAHVSFARVGIQNHSVKPLQCQCEIEITVISEEIHSFKSSFTIKCMKTYIEFEIQEAAYDISCPDAECAKQGVISLSEIETLVSKELVEKHNKFRLNR</sequence>
<dbReference type="FunFam" id="3.30.40.10:FF:000051">
    <property type="entry name" value="RBR-type E3 ubiquitin transferase"/>
    <property type="match status" value="1"/>
</dbReference>
<evidence type="ECO:0000313" key="15">
    <source>
        <dbReference type="EMBL" id="KAJ9592767.1"/>
    </source>
</evidence>
<dbReference type="GO" id="GO:0061630">
    <property type="term" value="F:ubiquitin protein ligase activity"/>
    <property type="evidence" value="ECO:0007669"/>
    <property type="project" value="UniProtKB-EC"/>
</dbReference>
<comment type="similarity">
    <text evidence="14">Belongs to the RBR family. RNF144 subfamily.</text>
</comment>
<keyword evidence="8" id="KW-0677">Repeat</keyword>
<keyword evidence="12" id="KW-1133">Transmembrane helix</keyword>
<dbReference type="SUPFAM" id="SSF57850">
    <property type="entry name" value="RING/U-box"/>
    <property type="match status" value="1"/>
</dbReference>
<comment type="subcellular location">
    <subcellularLocation>
        <location evidence="2">Membrane</location>
        <topology evidence="2">Single-pass membrane protein</topology>
    </subcellularLocation>
</comment>
<comment type="pathway">
    <text evidence="3">Protein modification; protein ubiquitination.</text>
</comment>
<comment type="caution">
    <text evidence="15">The sequence shown here is derived from an EMBL/GenBank/DDBJ whole genome shotgun (WGS) entry which is preliminary data.</text>
</comment>
<accession>A0AAD8EKD7</accession>
<evidence type="ECO:0000313" key="16">
    <source>
        <dbReference type="Proteomes" id="UP001233999"/>
    </source>
</evidence>
<evidence type="ECO:0000256" key="6">
    <source>
        <dbReference type="ARBA" id="ARBA00022692"/>
    </source>
</evidence>